<name>A0ABN2X5Z7_9MICO</name>
<feature type="region of interest" description="Disordered" evidence="2">
    <location>
        <begin position="22"/>
        <end position="73"/>
    </location>
</feature>
<keyword evidence="4" id="KW-0732">Signal</keyword>
<feature type="region of interest" description="Disordered" evidence="2">
    <location>
        <begin position="86"/>
        <end position="112"/>
    </location>
</feature>
<sequence length="336" mass="35310">MRRIIAPFALGLGLVLAGCASPSPSAGDARAPEYSAGSEGAAGSDGAQDSGAQGGGAQDAEPEESESDRQVVSTGDMQVITENPAEAADDIAGHGESRGGFVESRDERTDRGGEATVVVTLRVPAEAFEQLMADVSESGEVVQRSQNAEDVTGAVRDLDARIHALEISTERLEDIMAEADTSADLLEAEAALSERQGELEEYVAQRKDLEDQVSMSTLRVELRETERADDSGGLTGWLNDVRTTLLHSAGGLVVVLAAFLPWLAVLGIPAYLFVRWLRKRQRSRRRGPGSQNPGSQNQPGAATVGPDTDDEARSAAEATESLAEGEKDSTGPGPRG</sequence>
<keyword evidence="3" id="KW-1133">Transmembrane helix</keyword>
<keyword evidence="3" id="KW-0472">Membrane</keyword>
<proteinExistence type="predicted"/>
<feature type="signal peptide" evidence="4">
    <location>
        <begin position="1"/>
        <end position="26"/>
    </location>
</feature>
<feature type="chain" id="PRO_5046692162" description="DUF4349 domain-containing protein" evidence="4">
    <location>
        <begin position="27"/>
        <end position="336"/>
    </location>
</feature>
<feature type="compositionally biased region" description="Basic and acidic residues" evidence="2">
    <location>
        <begin position="91"/>
        <end position="112"/>
    </location>
</feature>
<dbReference type="Proteomes" id="UP001500984">
    <property type="component" value="Unassembled WGS sequence"/>
</dbReference>
<feature type="transmembrane region" description="Helical" evidence="3">
    <location>
        <begin position="249"/>
        <end position="274"/>
    </location>
</feature>
<reference evidence="6 7" key="1">
    <citation type="journal article" date="2019" name="Int. J. Syst. Evol. Microbiol.">
        <title>The Global Catalogue of Microorganisms (GCM) 10K type strain sequencing project: providing services to taxonomists for standard genome sequencing and annotation.</title>
        <authorList>
            <consortium name="The Broad Institute Genomics Platform"/>
            <consortium name="The Broad Institute Genome Sequencing Center for Infectious Disease"/>
            <person name="Wu L."/>
            <person name="Ma J."/>
        </authorList>
    </citation>
    <scope>NUCLEOTIDE SEQUENCE [LARGE SCALE GENOMIC DNA]</scope>
    <source>
        <strain evidence="6 7">JCM 15900</strain>
    </source>
</reference>
<gene>
    <name evidence="6" type="ORF">GCM10009823_28990</name>
</gene>
<feature type="region of interest" description="Disordered" evidence="2">
    <location>
        <begin position="283"/>
        <end position="336"/>
    </location>
</feature>
<evidence type="ECO:0000256" key="4">
    <source>
        <dbReference type="SAM" id="SignalP"/>
    </source>
</evidence>
<evidence type="ECO:0000256" key="3">
    <source>
        <dbReference type="SAM" id="Phobius"/>
    </source>
</evidence>
<feature type="domain" description="DUF4349" evidence="5">
    <location>
        <begin position="69"/>
        <end position="274"/>
    </location>
</feature>
<keyword evidence="3" id="KW-0812">Transmembrane</keyword>
<evidence type="ECO:0000259" key="5">
    <source>
        <dbReference type="Pfam" id="PF14257"/>
    </source>
</evidence>
<accession>A0ABN2X5Z7</accession>
<feature type="compositionally biased region" description="Polar residues" evidence="2">
    <location>
        <begin position="289"/>
        <end position="300"/>
    </location>
</feature>
<keyword evidence="7" id="KW-1185">Reference proteome</keyword>
<feature type="coiled-coil region" evidence="1">
    <location>
        <begin position="169"/>
        <end position="212"/>
    </location>
</feature>
<protein>
    <recommendedName>
        <fullName evidence="5">DUF4349 domain-containing protein</fullName>
    </recommendedName>
</protein>
<dbReference type="InterPro" id="IPR025645">
    <property type="entry name" value="DUF4349"/>
</dbReference>
<feature type="compositionally biased region" description="Low complexity" evidence="2">
    <location>
        <begin position="36"/>
        <end position="51"/>
    </location>
</feature>
<organism evidence="6 7">
    <name type="scientific">Brevibacterium salitolerans</name>
    <dbReference type="NCBI Taxonomy" id="1403566"/>
    <lineage>
        <taxon>Bacteria</taxon>
        <taxon>Bacillati</taxon>
        <taxon>Actinomycetota</taxon>
        <taxon>Actinomycetes</taxon>
        <taxon>Micrococcales</taxon>
        <taxon>Brevibacteriaceae</taxon>
        <taxon>Brevibacterium</taxon>
    </lineage>
</organism>
<dbReference type="EMBL" id="BAAAPZ010000017">
    <property type="protein sequence ID" value="GAA2104354.1"/>
    <property type="molecule type" value="Genomic_DNA"/>
</dbReference>
<dbReference type="PROSITE" id="PS51257">
    <property type="entry name" value="PROKAR_LIPOPROTEIN"/>
    <property type="match status" value="1"/>
</dbReference>
<dbReference type="RefSeq" id="WP_344338026.1">
    <property type="nucleotide sequence ID" value="NZ_BAAAPZ010000017.1"/>
</dbReference>
<comment type="caution">
    <text evidence="6">The sequence shown here is derived from an EMBL/GenBank/DDBJ whole genome shotgun (WGS) entry which is preliminary data.</text>
</comment>
<evidence type="ECO:0000256" key="1">
    <source>
        <dbReference type="SAM" id="Coils"/>
    </source>
</evidence>
<evidence type="ECO:0000256" key="2">
    <source>
        <dbReference type="SAM" id="MobiDB-lite"/>
    </source>
</evidence>
<keyword evidence="1" id="KW-0175">Coiled coil</keyword>
<evidence type="ECO:0000313" key="7">
    <source>
        <dbReference type="Proteomes" id="UP001500984"/>
    </source>
</evidence>
<dbReference type="Pfam" id="PF14257">
    <property type="entry name" value="DUF4349"/>
    <property type="match status" value="1"/>
</dbReference>
<evidence type="ECO:0000313" key="6">
    <source>
        <dbReference type="EMBL" id="GAA2104354.1"/>
    </source>
</evidence>